<gene>
    <name evidence="4" type="ORF">CSW14_01220</name>
</gene>
<comment type="caution">
    <text evidence="4">The sequence shown here is derived from an EMBL/GenBank/DDBJ whole genome shotgun (WGS) entry which is preliminary data.</text>
</comment>
<dbReference type="Gene3D" id="3.30.70.1030">
    <property type="entry name" value="Apc35880, domain 1"/>
    <property type="match status" value="1"/>
</dbReference>
<dbReference type="GO" id="GO:0020037">
    <property type="term" value="F:heme binding"/>
    <property type="evidence" value="ECO:0007669"/>
    <property type="project" value="InterPro"/>
</dbReference>
<dbReference type="SUPFAM" id="SSF54909">
    <property type="entry name" value="Dimeric alpha+beta barrel"/>
    <property type="match status" value="1"/>
</dbReference>
<dbReference type="InterPro" id="IPR011008">
    <property type="entry name" value="Dimeric_a/b-barrel"/>
</dbReference>
<evidence type="ECO:0008006" key="6">
    <source>
        <dbReference type="Google" id="ProtNLM"/>
    </source>
</evidence>
<organism evidence="4 5">
    <name type="scientific">Thermus scotoductus</name>
    <dbReference type="NCBI Taxonomy" id="37636"/>
    <lineage>
        <taxon>Bacteria</taxon>
        <taxon>Thermotogati</taxon>
        <taxon>Deinococcota</taxon>
        <taxon>Deinococci</taxon>
        <taxon>Thermales</taxon>
        <taxon>Thermaceae</taxon>
        <taxon>Thermus</taxon>
    </lineage>
</organism>
<protein>
    <recommendedName>
        <fullName evidence="6">Chlorite dismutase</fullName>
    </recommendedName>
</protein>
<keyword evidence="1" id="KW-0349">Heme</keyword>
<dbReference type="AlphaFoldDB" id="A0A430VUX5"/>
<evidence type="ECO:0000313" key="5">
    <source>
        <dbReference type="Proteomes" id="UP000287467"/>
    </source>
</evidence>
<keyword evidence="2" id="KW-0479">Metal-binding</keyword>
<dbReference type="GO" id="GO:0046872">
    <property type="term" value="F:metal ion binding"/>
    <property type="evidence" value="ECO:0007669"/>
    <property type="project" value="UniProtKB-KW"/>
</dbReference>
<evidence type="ECO:0000256" key="3">
    <source>
        <dbReference type="ARBA" id="ARBA00023004"/>
    </source>
</evidence>
<accession>A0A430VUX5</accession>
<dbReference type="Pfam" id="PF06778">
    <property type="entry name" value="Chlor_dismutase"/>
    <property type="match status" value="1"/>
</dbReference>
<reference evidence="4 5" key="1">
    <citation type="journal article" date="2019" name="Extremophiles">
        <title>Biogeography of thermophiles and predominance of Thermus scotoductus in domestic water heaters.</title>
        <authorList>
            <person name="Wilpiszeski R.L."/>
            <person name="Zhang Z."/>
            <person name="House C.H."/>
        </authorList>
    </citation>
    <scope>NUCLEOTIDE SEQUENCE [LARGE SCALE GENOMIC DNA]</scope>
    <source>
        <strain evidence="4 5">1_S1</strain>
    </source>
</reference>
<dbReference type="GO" id="GO:0016491">
    <property type="term" value="F:oxidoreductase activity"/>
    <property type="evidence" value="ECO:0007669"/>
    <property type="project" value="InterPro"/>
</dbReference>
<dbReference type="InterPro" id="IPR010644">
    <property type="entry name" value="ChdC/CLD"/>
</dbReference>
<evidence type="ECO:0000256" key="2">
    <source>
        <dbReference type="ARBA" id="ARBA00022723"/>
    </source>
</evidence>
<proteinExistence type="predicted"/>
<dbReference type="RefSeq" id="WP_126247424.1">
    <property type="nucleotide sequence ID" value="NZ_PEMW01000026.1"/>
</dbReference>
<name>A0A430VUX5_THESC</name>
<evidence type="ECO:0000313" key="4">
    <source>
        <dbReference type="EMBL" id="RTI61108.1"/>
    </source>
</evidence>
<dbReference type="EMBL" id="PEMW01000026">
    <property type="protein sequence ID" value="RTI61108.1"/>
    <property type="molecule type" value="Genomic_DNA"/>
</dbReference>
<keyword evidence="3" id="KW-0408">Iron</keyword>
<evidence type="ECO:0000256" key="1">
    <source>
        <dbReference type="ARBA" id="ARBA00022617"/>
    </source>
</evidence>
<dbReference type="Proteomes" id="UP000287467">
    <property type="component" value="Unassembled WGS sequence"/>
</dbReference>
<sequence>MPRLWGFSLYRLLPEFRRLEAEHQEHLKEEFAQFLARWQEKEGFLRVYSLVGLSPEADFLLWQGASHPRALQALRREMHRTRLMGFLEPVALYLDHGEGEPGEGFLALFPFGLEGGPPEG</sequence>
<feature type="non-terminal residue" evidence="4">
    <location>
        <position position="120"/>
    </location>
</feature>